<proteinExistence type="predicted"/>
<evidence type="ECO:0000256" key="1">
    <source>
        <dbReference type="SAM" id="MobiDB-lite"/>
    </source>
</evidence>
<organism evidence="2 3">
    <name type="scientific">Lichtheimia corymbifera JMRC:FSU:9682</name>
    <dbReference type="NCBI Taxonomy" id="1263082"/>
    <lineage>
        <taxon>Eukaryota</taxon>
        <taxon>Fungi</taxon>
        <taxon>Fungi incertae sedis</taxon>
        <taxon>Mucoromycota</taxon>
        <taxon>Mucoromycotina</taxon>
        <taxon>Mucoromycetes</taxon>
        <taxon>Mucorales</taxon>
        <taxon>Lichtheimiaceae</taxon>
        <taxon>Lichtheimia</taxon>
    </lineage>
</organism>
<protein>
    <submittedName>
        <fullName evidence="2">Uncharacterized protein</fullName>
    </submittedName>
</protein>
<feature type="compositionally biased region" description="Polar residues" evidence="1">
    <location>
        <begin position="1"/>
        <end position="12"/>
    </location>
</feature>
<dbReference type="EMBL" id="CBTN010000109">
    <property type="protein sequence ID" value="CDH60830.1"/>
    <property type="molecule type" value="Genomic_DNA"/>
</dbReference>
<reference evidence="2" key="1">
    <citation type="submission" date="2013-08" db="EMBL/GenBank/DDBJ databases">
        <title>Gene expansion shapes genome architecture in the human pathogen Lichtheimia corymbifera: an evolutionary genomics analysis in the ancient terrestrial Mucorales (Mucoromycotina).</title>
        <authorList>
            <person name="Schwartze V.U."/>
            <person name="Winter S."/>
            <person name="Shelest E."/>
            <person name="Marcet-Houben M."/>
            <person name="Horn F."/>
            <person name="Wehner S."/>
            <person name="Hoffmann K."/>
            <person name="Riege K."/>
            <person name="Sammeth M."/>
            <person name="Nowrousian M."/>
            <person name="Valiante V."/>
            <person name="Linde J."/>
            <person name="Jacobsen I.D."/>
            <person name="Marz M."/>
            <person name="Brakhage A.A."/>
            <person name="Gabaldon T."/>
            <person name="Bocker S."/>
            <person name="Voigt K."/>
        </authorList>
    </citation>
    <scope>NUCLEOTIDE SEQUENCE [LARGE SCALE GENOMIC DNA]</scope>
    <source>
        <strain evidence="2">FSU 9682</strain>
    </source>
</reference>
<comment type="caution">
    <text evidence="2">The sequence shown here is derived from an EMBL/GenBank/DDBJ whole genome shotgun (WGS) entry which is preliminary data.</text>
</comment>
<keyword evidence="3" id="KW-1185">Reference proteome</keyword>
<evidence type="ECO:0000313" key="2">
    <source>
        <dbReference type="EMBL" id="CDH60830.1"/>
    </source>
</evidence>
<dbReference type="AlphaFoldDB" id="A0A068SFP1"/>
<dbReference type="Proteomes" id="UP000027586">
    <property type="component" value="Unassembled WGS sequence"/>
</dbReference>
<sequence>MQQTSAAPQGANTDHDAGSNLLDPRRVGGGRGVGGAAVAAAGTVTGAAAGVVAGASGAVTGSGGSKAAGDLVKMIYNYQRVQPKEPKADHNTVQPYRALLSSIYCIVQNKYFILQTSTYGCWCPTLSIRNSSQIRYIFSRFYRCLDIA</sequence>
<accession>A0A068SFP1</accession>
<name>A0A068SFP1_9FUNG</name>
<feature type="region of interest" description="Disordered" evidence="1">
    <location>
        <begin position="1"/>
        <end position="26"/>
    </location>
</feature>
<evidence type="ECO:0000313" key="3">
    <source>
        <dbReference type="Proteomes" id="UP000027586"/>
    </source>
</evidence>
<gene>
    <name evidence="2" type="ORF">LCOR_11606.1</name>
</gene>
<dbReference type="VEuPathDB" id="FungiDB:LCOR_11606.1"/>